<dbReference type="PANTHER" id="PTHR48475:SF2">
    <property type="entry name" value="RIBONUCLEASE H"/>
    <property type="match status" value="1"/>
</dbReference>
<feature type="domain" description="Retrotransposon gag" evidence="1">
    <location>
        <begin position="36"/>
        <end position="127"/>
    </location>
</feature>
<evidence type="ECO:0008006" key="5">
    <source>
        <dbReference type="Google" id="ProtNLM"/>
    </source>
</evidence>
<protein>
    <recommendedName>
        <fullName evidence="5">Retrotransposon gag domain-containing protein</fullName>
    </recommendedName>
</protein>
<gene>
    <name evidence="3" type="ORF">SLEP1_g3110</name>
</gene>
<sequence length="653" mass="74394">MPQFEMYDGTKDLDDQLYAFYSVMQAQNALDTLMCKIFSSTLRGNARTWYYSLQSNSISSYAKLAASFATKFSSRRLIRKTISELMRVVQREGESLKNYMNRFNDAVLEIDSFNQVVGLAAIIQGLKHERFRDNLIKHPPTTFDEANERSFPSVCEILHTHGSGDLERQPRGGQTLLYDFELLDNRPKDQVRVTSMKEIEEVQIDDNNPTKKTQIGTKLDLKEREELIYFLKSNKDVFAWTSTNIPGIPTSDCHPLPSIDKLVEVASGSKKFSLLDAYSRYHQVHMAPKDEVKTFFYAGDKGQSREDKGNKGDETIEVNQRRAMRSWESSGSTQTYLSSPPLLTKVKGGEILYLYLGISNTTVNLVLVREMGKQQRPVYYASKMLQGAELRYSIIENAALVTLQKPECSGRLIKWAVELREFQITFQQKSSIRAQALANFVVECASSRESINSEVNFTCEVTNLTLSKYLAMVSELKCRFERFRFTKVPRTKNENADSLSKLASNSSSGMRSSYVEVLSEPSFHRLKLIEVSVDPETPSWIDPIKAYLRDGTIPNDKLKEMKLWRKASWPSMPFMSCMKMYARVILELELWPTRYSDKDTTGPISRLSIGTGYQIKSSLTTGLSSIAPLSRTFALAMGLSWYSPQFIIPRQTE</sequence>
<dbReference type="GO" id="GO:0003676">
    <property type="term" value="F:nucleic acid binding"/>
    <property type="evidence" value="ECO:0007669"/>
    <property type="project" value="InterPro"/>
</dbReference>
<dbReference type="InterPro" id="IPR043502">
    <property type="entry name" value="DNA/RNA_pol_sf"/>
</dbReference>
<name>A0AAV5HJD1_9ROSI</name>
<dbReference type="Gene3D" id="3.30.70.270">
    <property type="match status" value="1"/>
</dbReference>
<evidence type="ECO:0000259" key="1">
    <source>
        <dbReference type="Pfam" id="PF03732"/>
    </source>
</evidence>
<dbReference type="Pfam" id="PF03732">
    <property type="entry name" value="Retrotrans_gag"/>
    <property type="match status" value="1"/>
</dbReference>
<dbReference type="AlphaFoldDB" id="A0AAV5HJD1"/>
<proteinExistence type="predicted"/>
<dbReference type="InterPro" id="IPR005162">
    <property type="entry name" value="Retrotrans_gag_dom"/>
</dbReference>
<dbReference type="Pfam" id="PF17919">
    <property type="entry name" value="RT_RNaseH_2"/>
    <property type="match status" value="1"/>
</dbReference>
<reference evidence="3 4" key="1">
    <citation type="journal article" date="2021" name="Commun. Biol.">
        <title>The genome of Shorea leprosula (Dipterocarpaceae) highlights the ecological relevance of drought in aseasonal tropical rainforests.</title>
        <authorList>
            <person name="Ng K.K.S."/>
            <person name="Kobayashi M.J."/>
            <person name="Fawcett J.A."/>
            <person name="Hatakeyama M."/>
            <person name="Paape T."/>
            <person name="Ng C.H."/>
            <person name="Ang C.C."/>
            <person name="Tnah L.H."/>
            <person name="Lee C.T."/>
            <person name="Nishiyama T."/>
            <person name="Sese J."/>
            <person name="O'Brien M.J."/>
            <person name="Copetti D."/>
            <person name="Mohd Noor M.I."/>
            <person name="Ong R.C."/>
            <person name="Putra M."/>
            <person name="Sireger I.Z."/>
            <person name="Indrioko S."/>
            <person name="Kosugi Y."/>
            <person name="Izuno A."/>
            <person name="Isagi Y."/>
            <person name="Lee S.L."/>
            <person name="Shimizu K.K."/>
        </authorList>
    </citation>
    <scope>NUCLEOTIDE SEQUENCE [LARGE SCALE GENOMIC DNA]</scope>
    <source>
        <strain evidence="3">214</strain>
    </source>
</reference>
<evidence type="ECO:0000259" key="2">
    <source>
        <dbReference type="Pfam" id="PF17919"/>
    </source>
</evidence>
<accession>A0AAV5HJD1</accession>
<dbReference type="InterPro" id="IPR043128">
    <property type="entry name" value="Rev_trsase/Diguanyl_cyclase"/>
</dbReference>
<dbReference type="PANTHER" id="PTHR48475">
    <property type="entry name" value="RIBONUCLEASE H"/>
    <property type="match status" value="1"/>
</dbReference>
<comment type="caution">
    <text evidence="3">The sequence shown here is derived from an EMBL/GenBank/DDBJ whole genome shotgun (WGS) entry which is preliminary data.</text>
</comment>
<dbReference type="InterPro" id="IPR041577">
    <property type="entry name" value="RT_RNaseH_2"/>
</dbReference>
<feature type="domain" description="Reverse transcriptase/retrotransposon-derived protein RNase H-like" evidence="2">
    <location>
        <begin position="334"/>
        <end position="401"/>
    </location>
</feature>
<evidence type="ECO:0000313" key="3">
    <source>
        <dbReference type="EMBL" id="GKU88898.1"/>
    </source>
</evidence>
<dbReference type="Proteomes" id="UP001054252">
    <property type="component" value="Unassembled WGS sequence"/>
</dbReference>
<evidence type="ECO:0000313" key="4">
    <source>
        <dbReference type="Proteomes" id="UP001054252"/>
    </source>
</evidence>
<dbReference type="EMBL" id="BPVZ01000003">
    <property type="protein sequence ID" value="GKU88898.1"/>
    <property type="molecule type" value="Genomic_DNA"/>
</dbReference>
<dbReference type="SUPFAM" id="SSF56672">
    <property type="entry name" value="DNA/RNA polymerases"/>
    <property type="match status" value="1"/>
</dbReference>
<organism evidence="3 4">
    <name type="scientific">Rubroshorea leprosula</name>
    <dbReference type="NCBI Taxonomy" id="152421"/>
    <lineage>
        <taxon>Eukaryota</taxon>
        <taxon>Viridiplantae</taxon>
        <taxon>Streptophyta</taxon>
        <taxon>Embryophyta</taxon>
        <taxon>Tracheophyta</taxon>
        <taxon>Spermatophyta</taxon>
        <taxon>Magnoliopsida</taxon>
        <taxon>eudicotyledons</taxon>
        <taxon>Gunneridae</taxon>
        <taxon>Pentapetalae</taxon>
        <taxon>rosids</taxon>
        <taxon>malvids</taxon>
        <taxon>Malvales</taxon>
        <taxon>Dipterocarpaceae</taxon>
        <taxon>Rubroshorea</taxon>
    </lineage>
</organism>
<dbReference type="Gene3D" id="3.30.420.10">
    <property type="entry name" value="Ribonuclease H-like superfamily/Ribonuclease H"/>
    <property type="match status" value="1"/>
</dbReference>
<keyword evidence="4" id="KW-1185">Reference proteome</keyword>
<dbReference type="InterPro" id="IPR036397">
    <property type="entry name" value="RNaseH_sf"/>
</dbReference>